<reference evidence="2 3" key="1">
    <citation type="journal article" date="2019" name="Commun. Biol.">
        <title>The bagworm genome reveals a unique fibroin gene that provides high tensile strength.</title>
        <authorList>
            <person name="Kono N."/>
            <person name="Nakamura H."/>
            <person name="Ohtoshi R."/>
            <person name="Tomita M."/>
            <person name="Numata K."/>
            <person name="Arakawa K."/>
        </authorList>
    </citation>
    <scope>NUCLEOTIDE SEQUENCE [LARGE SCALE GENOMIC DNA]</scope>
</reference>
<protein>
    <submittedName>
        <fullName evidence="2">Uncharacterized protein</fullName>
    </submittedName>
</protein>
<evidence type="ECO:0000256" key="1">
    <source>
        <dbReference type="SAM" id="MobiDB-lite"/>
    </source>
</evidence>
<accession>A0A4C1XKV3</accession>
<evidence type="ECO:0000313" key="2">
    <source>
        <dbReference type="EMBL" id="GBP62845.1"/>
    </source>
</evidence>
<name>A0A4C1XKV3_EUMVA</name>
<gene>
    <name evidence="2" type="ORF">EVAR_44700_1</name>
</gene>
<feature type="compositionally biased region" description="Basic residues" evidence="1">
    <location>
        <begin position="1"/>
        <end position="12"/>
    </location>
</feature>
<evidence type="ECO:0000313" key="3">
    <source>
        <dbReference type="Proteomes" id="UP000299102"/>
    </source>
</evidence>
<feature type="compositionally biased region" description="Basic and acidic residues" evidence="1">
    <location>
        <begin position="13"/>
        <end position="24"/>
    </location>
</feature>
<sequence length="93" mass="10148">MDPRKRNHCHLSHHPDEGLEREVEGSGSLTRAALAAAVGLMDSLINGWQRARSLINEQPSSRTGIAASVICAGNDEGGLLFLTERSHFLSLWK</sequence>
<keyword evidence="3" id="KW-1185">Reference proteome</keyword>
<feature type="region of interest" description="Disordered" evidence="1">
    <location>
        <begin position="1"/>
        <end position="25"/>
    </location>
</feature>
<organism evidence="2 3">
    <name type="scientific">Eumeta variegata</name>
    <name type="common">Bagworm moth</name>
    <name type="synonym">Eumeta japonica</name>
    <dbReference type="NCBI Taxonomy" id="151549"/>
    <lineage>
        <taxon>Eukaryota</taxon>
        <taxon>Metazoa</taxon>
        <taxon>Ecdysozoa</taxon>
        <taxon>Arthropoda</taxon>
        <taxon>Hexapoda</taxon>
        <taxon>Insecta</taxon>
        <taxon>Pterygota</taxon>
        <taxon>Neoptera</taxon>
        <taxon>Endopterygota</taxon>
        <taxon>Lepidoptera</taxon>
        <taxon>Glossata</taxon>
        <taxon>Ditrysia</taxon>
        <taxon>Tineoidea</taxon>
        <taxon>Psychidae</taxon>
        <taxon>Oiketicinae</taxon>
        <taxon>Eumeta</taxon>
    </lineage>
</organism>
<dbReference type="Proteomes" id="UP000299102">
    <property type="component" value="Unassembled WGS sequence"/>
</dbReference>
<proteinExistence type="predicted"/>
<comment type="caution">
    <text evidence="2">The sequence shown here is derived from an EMBL/GenBank/DDBJ whole genome shotgun (WGS) entry which is preliminary data.</text>
</comment>
<dbReference type="AlphaFoldDB" id="A0A4C1XKV3"/>
<dbReference type="EMBL" id="BGZK01000851">
    <property type="protein sequence ID" value="GBP62845.1"/>
    <property type="molecule type" value="Genomic_DNA"/>
</dbReference>